<comment type="caution">
    <text evidence="10">The sequence shown here is derived from an EMBL/GenBank/DDBJ whole genome shotgun (WGS) entry which is preliminary data.</text>
</comment>
<evidence type="ECO:0000259" key="9">
    <source>
        <dbReference type="Pfam" id="PF01850"/>
    </source>
</evidence>
<dbReference type="EMBL" id="QJKF01000003">
    <property type="protein sequence ID" value="PXX67032.1"/>
    <property type="molecule type" value="Genomic_DNA"/>
</dbReference>
<evidence type="ECO:0000256" key="5">
    <source>
        <dbReference type="ARBA" id="ARBA00022801"/>
    </source>
</evidence>
<dbReference type="SUPFAM" id="SSF88723">
    <property type="entry name" value="PIN domain-like"/>
    <property type="match status" value="1"/>
</dbReference>
<evidence type="ECO:0000256" key="3">
    <source>
        <dbReference type="ARBA" id="ARBA00022722"/>
    </source>
</evidence>
<gene>
    <name evidence="8" type="primary">vapC</name>
    <name evidence="10" type="ORF">DFR70_103788</name>
</gene>
<keyword evidence="4 8" id="KW-0479">Metal-binding</keyword>
<dbReference type="Proteomes" id="UP000247569">
    <property type="component" value="Unassembled WGS sequence"/>
</dbReference>
<feature type="binding site" evidence="8">
    <location>
        <position position="104"/>
    </location>
    <ligand>
        <name>Mg(2+)</name>
        <dbReference type="ChEBI" id="CHEBI:18420"/>
    </ligand>
</feature>
<feature type="domain" description="PIN" evidence="9">
    <location>
        <begin position="3"/>
        <end position="124"/>
    </location>
</feature>
<dbReference type="CDD" id="cd18746">
    <property type="entry name" value="PIN_VapC4-5_FitB-like"/>
    <property type="match status" value="1"/>
</dbReference>
<evidence type="ECO:0000313" key="10">
    <source>
        <dbReference type="EMBL" id="PXX67032.1"/>
    </source>
</evidence>
<reference evidence="10 11" key="1">
    <citation type="submission" date="2018-05" db="EMBL/GenBank/DDBJ databases">
        <title>Genomic Encyclopedia of Type Strains, Phase IV (KMG-IV): sequencing the most valuable type-strain genomes for metagenomic binning, comparative biology and taxonomic classification.</title>
        <authorList>
            <person name="Goeker M."/>
        </authorList>
    </citation>
    <scope>NUCLEOTIDE SEQUENCE [LARGE SCALE GENOMIC DNA]</scope>
    <source>
        <strain evidence="10 11">DSM 44704</strain>
    </source>
</reference>
<evidence type="ECO:0000313" key="11">
    <source>
        <dbReference type="Proteomes" id="UP000247569"/>
    </source>
</evidence>
<dbReference type="InterPro" id="IPR022907">
    <property type="entry name" value="VapC_family"/>
</dbReference>
<dbReference type="GO" id="GO:0090729">
    <property type="term" value="F:toxin activity"/>
    <property type="evidence" value="ECO:0007669"/>
    <property type="project" value="UniProtKB-KW"/>
</dbReference>
<evidence type="ECO:0000256" key="1">
    <source>
        <dbReference type="ARBA" id="ARBA00001946"/>
    </source>
</evidence>
<dbReference type="Pfam" id="PF01850">
    <property type="entry name" value="PIN"/>
    <property type="match status" value="1"/>
</dbReference>
<dbReference type="PANTHER" id="PTHR33653">
    <property type="entry name" value="RIBONUCLEASE VAPC2"/>
    <property type="match status" value="1"/>
</dbReference>
<dbReference type="InterPro" id="IPR002716">
    <property type="entry name" value="PIN_dom"/>
</dbReference>
<protein>
    <recommendedName>
        <fullName evidence="8">Ribonuclease VapC</fullName>
        <shortName evidence="8">RNase VapC</shortName>
        <ecNumber evidence="8">3.1.-.-</ecNumber>
    </recommendedName>
    <alternativeName>
        <fullName evidence="8">Toxin VapC</fullName>
    </alternativeName>
</protein>
<dbReference type="GO" id="GO:0000287">
    <property type="term" value="F:magnesium ion binding"/>
    <property type="evidence" value="ECO:0007669"/>
    <property type="project" value="UniProtKB-UniRule"/>
</dbReference>
<dbReference type="EC" id="3.1.-.-" evidence="8"/>
<keyword evidence="2 8" id="KW-1277">Toxin-antitoxin system</keyword>
<name>A0A318K9U4_9NOCA</name>
<dbReference type="HAMAP" id="MF_00265">
    <property type="entry name" value="VapC_Nob1"/>
    <property type="match status" value="1"/>
</dbReference>
<dbReference type="OrthoDB" id="9804823at2"/>
<proteinExistence type="inferred from homology"/>
<dbReference type="RefSeq" id="WP_040730351.1">
    <property type="nucleotide sequence ID" value="NZ_QJKF01000003.1"/>
</dbReference>
<evidence type="ECO:0000256" key="8">
    <source>
        <dbReference type="HAMAP-Rule" id="MF_00265"/>
    </source>
</evidence>
<evidence type="ECO:0000256" key="6">
    <source>
        <dbReference type="ARBA" id="ARBA00022842"/>
    </source>
</evidence>
<comment type="similarity">
    <text evidence="7 8">Belongs to the PINc/VapC protein family.</text>
</comment>
<organism evidence="10 11">
    <name type="scientific">Nocardia tenerifensis</name>
    <dbReference type="NCBI Taxonomy" id="228006"/>
    <lineage>
        <taxon>Bacteria</taxon>
        <taxon>Bacillati</taxon>
        <taxon>Actinomycetota</taxon>
        <taxon>Actinomycetes</taxon>
        <taxon>Mycobacteriales</taxon>
        <taxon>Nocardiaceae</taxon>
        <taxon>Nocardia</taxon>
    </lineage>
</organism>
<dbReference type="PANTHER" id="PTHR33653:SF1">
    <property type="entry name" value="RIBONUCLEASE VAPC2"/>
    <property type="match status" value="1"/>
</dbReference>
<evidence type="ECO:0000256" key="7">
    <source>
        <dbReference type="ARBA" id="ARBA00038093"/>
    </source>
</evidence>
<dbReference type="InterPro" id="IPR029060">
    <property type="entry name" value="PIN-like_dom_sf"/>
</dbReference>
<comment type="cofactor">
    <cofactor evidence="1 8">
        <name>Mg(2+)</name>
        <dbReference type="ChEBI" id="CHEBI:18420"/>
    </cofactor>
</comment>
<keyword evidence="3 8" id="KW-0540">Nuclease</keyword>
<comment type="function">
    <text evidence="8">Toxic component of a toxin-antitoxin (TA) system. An RNase.</text>
</comment>
<sequence length="143" mass="15570">MFLLDTNVVSELRKARSGNLDKNVGAWAAGKPVASLFVSAITVQELEIGILRAERRDVVQGASLRNWLETQVLPSFAERILPVDVAVARRSAGLHVPHTRPVRDGLIAATALVHGMTVATRNIRDFEPTGVPVVDPWRWTGTG</sequence>
<dbReference type="InterPro" id="IPR050556">
    <property type="entry name" value="Type_II_TA_system_RNase"/>
</dbReference>
<dbReference type="AlphaFoldDB" id="A0A318K9U4"/>
<evidence type="ECO:0000256" key="4">
    <source>
        <dbReference type="ARBA" id="ARBA00022723"/>
    </source>
</evidence>
<keyword evidence="6 8" id="KW-0460">Magnesium</keyword>
<dbReference type="GO" id="GO:0016787">
    <property type="term" value="F:hydrolase activity"/>
    <property type="evidence" value="ECO:0007669"/>
    <property type="project" value="UniProtKB-KW"/>
</dbReference>
<keyword evidence="8" id="KW-0800">Toxin</keyword>
<accession>A0A318K9U4</accession>
<dbReference type="GO" id="GO:0004540">
    <property type="term" value="F:RNA nuclease activity"/>
    <property type="evidence" value="ECO:0007669"/>
    <property type="project" value="InterPro"/>
</dbReference>
<evidence type="ECO:0000256" key="2">
    <source>
        <dbReference type="ARBA" id="ARBA00022649"/>
    </source>
</evidence>
<dbReference type="Gene3D" id="3.40.50.1010">
    <property type="entry name" value="5'-nuclease"/>
    <property type="match status" value="1"/>
</dbReference>
<feature type="binding site" evidence="8">
    <location>
        <position position="5"/>
    </location>
    <ligand>
        <name>Mg(2+)</name>
        <dbReference type="ChEBI" id="CHEBI:18420"/>
    </ligand>
</feature>
<keyword evidence="5 8" id="KW-0378">Hydrolase</keyword>
<keyword evidence="11" id="KW-1185">Reference proteome</keyword>